<keyword evidence="3" id="KW-1185">Reference proteome</keyword>
<name>A0ABV7G0F2_9PROT</name>
<evidence type="ECO:0000313" key="3">
    <source>
        <dbReference type="Proteomes" id="UP001595593"/>
    </source>
</evidence>
<dbReference type="RefSeq" id="WP_379597288.1">
    <property type="nucleotide sequence ID" value="NZ_JBHRTN010000014.1"/>
</dbReference>
<evidence type="ECO:0000256" key="1">
    <source>
        <dbReference type="ARBA" id="ARBA00044755"/>
    </source>
</evidence>
<dbReference type="Proteomes" id="UP001595593">
    <property type="component" value="Unassembled WGS sequence"/>
</dbReference>
<dbReference type="Pfam" id="PF04519">
    <property type="entry name" value="Bactofilin"/>
    <property type="match status" value="1"/>
</dbReference>
<protein>
    <submittedName>
        <fullName evidence="2">Polymer-forming cytoskeletal protein</fullName>
    </submittedName>
</protein>
<dbReference type="PANTHER" id="PTHR35024:SF4">
    <property type="entry name" value="POLYMER-FORMING CYTOSKELETAL PROTEIN"/>
    <property type="match status" value="1"/>
</dbReference>
<dbReference type="EMBL" id="JBHRTN010000014">
    <property type="protein sequence ID" value="MFC3126138.1"/>
    <property type="molecule type" value="Genomic_DNA"/>
</dbReference>
<dbReference type="InterPro" id="IPR007607">
    <property type="entry name" value="BacA/B"/>
</dbReference>
<comment type="similarity">
    <text evidence="1">Belongs to the bactofilin family.</text>
</comment>
<evidence type="ECO:0000313" key="2">
    <source>
        <dbReference type="EMBL" id="MFC3126138.1"/>
    </source>
</evidence>
<gene>
    <name evidence="2" type="ORF">ACFOD4_13805</name>
</gene>
<reference evidence="3" key="1">
    <citation type="journal article" date="2019" name="Int. J. Syst. Evol. Microbiol.">
        <title>The Global Catalogue of Microorganisms (GCM) 10K type strain sequencing project: providing services to taxonomists for standard genome sequencing and annotation.</title>
        <authorList>
            <consortium name="The Broad Institute Genomics Platform"/>
            <consortium name="The Broad Institute Genome Sequencing Center for Infectious Disease"/>
            <person name="Wu L."/>
            <person name="Ma J."/>
        </authorList>
    </citation>
    <scope>NUCLEOTIDE SEQUENCE [LARGE SCALE GENOMIC DNA]</scope>
    <source>
        <strain evidence="3">KCTC 52094</strain>
    </source>
</reference>
<accession>A0ABV7G0F2</accession>
<comment type="caution">
    <text evidence="2">The sequence shown here is derived from an EMBL/GenBank/DDBJ whole genome shotgun (WGS) entry which is preliminary data.</text>
</comment>
<organism evidence="2 3">
    <name type="scientific">Teichococcus globiformis</name>
    <dbReference type="NCBI Taxonomy" id="2307229"/>
    <lineage>
        <taxon>Bacteria</taxon>
        <taxon>Pseudomonadati</taxon>
        <taxon>Pseudomonadota</taxon>
        <taxon>Alphaproteobacteria</taxon>
        <taxon>Acetobacterales</taxon>
        <taxon>Roseomonadaceae</taxon>
        <taxon>Roseomonas</taxon>
    </lineage>
</organism>
<dbReference type="PANTHER" id="PTHR35024">
    <property type="entry name" value="HYPOTHETICAL CYTOSOLIC PROTEIN"/>
    <property type="match status" value="1"/>
</dbReference>
<proteinExistence type="inferred from homology"/>
<sequence length="225" mass="23354">MSLFGKSSGGEPRITFEHIDLAAEPRPSARPAPAPATPGPMLLAADSEVDGELRSRGAVRVEGVLRGALQAPLMFLEVGGLVEGTVTAERVRIAGTLRGTVIAREIEVARTAILEAELVYDEISIERGARVRGLHRQREPEPVAEPEAKLAMSDSVEDAVLMAAAASTAALVAEAEAALQELAQAGQAAAQAAGELAGEGVEGLVTLETELRATPKQLLSEVPAV</sequence>